<sequence length="286" mass="31062">MKKQLFFSICMILALTILSACSSSAEGNDEKLVKLGVSSADGPVWDLLVEKAKSEGINLEIIELVDWQLPNDALVNGEIDINAFQHLAFLSQYNVQRDANLVPIGSSFVGPKGLYSEKYNEISEIPNGASVAISNDPANMGLDLSLLESAGLIELKDGVGIFGTTEDVTNNPKKLEINAMNAQQTPRALEDVALSAIYNSIAGRAGIDPNNVLYENDPLSIEGLPYVNVFAVRAEDVENETYKKVATLIQDPEIKEAYKKDTAGQGEVVDVSVKDLKQTLERLMNE</sequence>
<evidence type="ECO:0000313" key="9">
    <source>
        <dbReference type="Proteomes" id="UP001145050"/>
    </source>
</evidence>
<reference evidence="8" key="1">
    <citation type="submission" date="2022-06" db="EMBL/GenBank/DDBJ databases">
        <title>Aquibacillus sp. a new bacterium isolated from soil saline samples.</title>
        <authorList>
            <person name="Galisteo C."/>
            <person name="De La Haba R."/>
            <person name="Sanchez-Porro C."/>
            <person name="Ventosa A."/>
        </authorList>
    </citation>
    <scope>NUCLEOTIDE SEQUENCE</scope>
    <source>
        <strain evidence="8">3ASR75-11</strain>
    </source>
</reference>
<dbReference type="GO" id="GO:0016020">
    <property type="term" value="C:membrane"/>
    <property type="evidence" value="ECO:0007669"/>
    <property type="project" value="UniProtKB-SubCell"/>
</dbReference>
<evidence type="ECO:0000313" key="8">
    <source>
        <dbReference type="EMBL" id="MDC3424120.1"/>
    </source>
</evidence>
<evidence type="ECO:0000256" key="6">
    <source>
        <dbReference type="ARBA" id="ARBA00023288"/>
    </source>
</evidence>
<name>A0A9X4AN32_9BACI</name>
<protein>
    <submittedName>
        <fullName evidence="8">MetQ/NlpA family ABC transporter substrate-binding protein</fullName>
    </submittedName>
</protein>
<evidence type="ECO:0000256" key="7">
    <source>
        <dbReference type="SAM" id="SignalP"/>
    </source>
</evidence>
<dbReference type="SUPFAM" id="SSF53850">
    <property type="entry name" value="Periplasmic binding protein-like II"/>
    <property type="match status" value="1"/>
</dbReference>
<feature type="chain" id="PRO_5040900311" evidence="7">
    <location>
        <begin position="26"/>
        <end position="286"/>
    </location>
</feature>
<evidence type="ECO:0000256" key="4">
    <source>
        <dbReference type="ARBA" id="ARBA00023136"/>
    </source>
</evidence>
<keyword evidence="5" id="KW-0564">Palmitate</keyword>
<dbReference type="Pfam" id="PF03180">
    <property type="entry name" value="Lipoprotein_9"/>
    <property type="match status" value="1"/>
</dbReference>
<dbReference type="EMBL" id="JAMQKB010000004">
    <property type="protein sequence ID" value="MDC3424120.1"/>
    <property type="molecule type" value="Genomic_DNA"/>
</dbReference>
<keyword evidence="3 7" id="KW-0732">Signal</keyword>
<dbReference type="Proteomes" id="UP001145050">
    <property type="component" value="Unassembled WGS sequence"/>
</dbReference>
<dbReference type="Gene3D" id="3.40.190.10">
    <property type="entry name" value="Periplasmic binding protein-like II"/>
    <property type="match status" value="2"/>
</dbReference>
<feature type="signal peptide" evidence="7">
    <location>
        <begin position="1"/>
        <end position="25"/>
    </location>
</feature>
<comment type="caution">
    <text evidence="8">The sequence shown here is derived from an EMBL/GenBank/DDBJ whole genome shotgun (WGS) entry which is preliminary data.</text>
</comment>
<accession>A0A9X4AN32</accession>
<comment type="subcellular location">
    <subcellularLocation>
        <location evidence="1">Membrane</location>
        <topology evidence="1">Lipid-anchor</topology>
    </subcellularLocation>
</comment>
<evidence type="ECO:0000256" key="2">
    <source>
        <dbReference type="ARBA" id="ARBA00008973"/>
    </source>
</evidence>
<evidence type="ECO:0000256" key="3">
    <source>
        <dbReference type="ARBA" id="ARBA00022729"/>
    </source>
</evidence>
<dbReference type="PANTHER" id="PTHR30429:SF3">
    <property type="entry name" value="LIPOPROTEIN"/>
    <property type="match status" value="1"/>
</dbReference>
<organism evidence="8 9">
    <name type="scientific">Terrihalobacillus insolitus</name>
    <dbReference type="NCBI Taxonomy" id="2950438"/>
    <lineage>
        <taxon>Bacteria</taxon>
        <taxon>Bacillati</taxon>
        <taxon>Bacillota</taxon>
        <taxon>Bacilli</taxon>
        <taxon>Bacillales</taxon>
        <taxon>Bacillaceae</taxon>
        <taxon>Terrihalobacillus</taxon>
    </lineage>
</organism>
<comment type="similarity">
    <text evidence="2">Belongs to the NlpA lipoprotein family.</text>
</comment>
<gene>
    <name evidence="8" type="ORF">NC797_06310</name>
</gene>
<evidence type="ECO:0000256" key="5">
    <source>
        <dbReference type="ARBA" id="ARBA00023139"/>
    </source>
</evidence>
<proteinExistence type="inferred from homology"/>
<keyword evidence="4" id="KW-0472">Membrane</keyword>
<dbReference type="RefSeq" id="WP_272435923.1">
    <property type="nucleotide sequence ID" value="NZ_JAMQKB010000004.1"/>
</dbReference>
<evidence type="ECO:0000256" key="1">
    <source>
        <dbReference type="ARBA" id="ARBA00004635"/>
    </source>
</evidence>
<dbReference type="AlphaFoldDB" id="A0A9X4AN32"/>
<keyword evidence="6" id="KW-0449">Lipoprotein</keyword>
<keyword evidence="9" id="KW-1185">Reference proteome</keyword>
<dbReference type="InterPro" id="IPR004872">
    <property type="entry name" value="Lipoprotein_NlpA"/>
</dbReference>
<dbReference type="PROSITE" id="PS51257">
    <property type="entry name" value="PROKAR_LIPOPROTEIN"/>
    <property type="match status" value="1"/>
</dbReference>
<dbReference type="PANTHER" id="PTHR30429">
    <property type="entry name" value="D-METHIONINE-BINDING LIPOPROTEIN METQ"/>
    <property type="match status" value="1"/>
</dbReference>